<protein>
    <recommendedName>
        <fullName evidence="5">Pentacotripeptide-repeat region of PRORP domain-containing protein</fullName>
    </recommendedName>
</protein>
<dbReference type="GO" id="GO:0048731">
    <property type="term" value="P:system development"/>
    <property type="evidence" value="ECO:0007669"/>
    <property type="project" value="UniProtKB-ARBA"/>
</dbReference>
<dbReference type="InterPro" id="IPR046960">
    <property type="entry name" value="PPR_At4g14850-like_plant"/>
</dbReference>
<dbReference type="InterPro" id="IPR002885">
    <property type="entry name" value="PPR_rpt"/>
</dbReference>
<sequence>MPVPSLISWTTMLSAYATGGRAREALQLFSSMILHGLECKEVSFVTVLNACSHMGWVETGREYFLSMVSDHGIHPVPDHYTCLVDAFGRAGQLNRARDLLLSVPFMPDCAAWGALLGASIVYDDVQVGELAAEQLVELEPDQATTYVKLANVYAAGARLT</sequence>
<dbReference type="OMA" id="MEYYSCV"/>
<keyword evidence="4" id="KW-1185">Reference proteome</keyword>
<accession>D8R6E8</accession>
<dbReference type="PROSITE" id="PS51375">
    <property type="entry name" value="PPR"/>
    <property type="match status" value="1"/>
</dbReference>
<dbReference type="Pfam" id="PF01535">
    <property type="entry name" value="PPR"/>
    <property type="match status" value="1"/>
</dbReference>
<dbReference type="InterPro" id="IPR046848">
    <property type="entry name" value="E_motif"/>
</dbReference>
<name>D8R6E8_SELML</name>
<dbReference type="Gramene" id="EFJ32302">
    <property type="protein sequence ID" value="EFJ32302"/>
    <property type="gene ID" value="SELMODRAFT_407679"/>
</dbReference>
<dbReference type="KEGG" id="smo:SELMODRAFT_407679"/>
<dbReference type="EMBL" id="GL377572">
    <property type="protein sequence ID" value="EFJ32302.1"/>
    <property type="molecule type" value="Genomic_DNA"/>
</dbReference>
<keyword evidence="1" id="KW-0677">Repeat</keyword>
<evidence type="ECO:0000313" key="3">
    <source>
        <dbReference type="EMBL" id="EFJ32302.1"/>
    </source>
</evidence>
<dbReference type="Proteomes" id="UP000001514">
    <property type="component" value="Unassembled WGS sequence"/>
</dbReference>
<gene>
    <name evidence="3" type="ORF">SELMODRAFT_407679</name>
</gene>
<dbReference type="FunFam" id="1.25.40.10:FF:000158">
    <property type="entry name" value="pentatricopeptide repeat-containing protein At2g33680"/>
    <property type="match status" value="1"/>
</dbReference>
<dbReference type="Gene3D" id="1.25.40.10">
    <property type="entry name" value="Tetratricopeptide repeat domain"/>
    <property type="match status" value="1"/>
</dbReference>
<dbReference type="OrthoDB" id="185373at2759"/>
<reference evidence="3 4" key="1">
    <citation type="journal article" date="2011" name="Science">
        <title>The Selaginella genome identifies genetic changes associated with the evolution of vascular plants.</title>
        <authorList>
            <person name="Banks J.A."/>
            <person name="Nishiyama T."/>
            <person name="Hasebe M."/>
            <person name="Bowman J.L."/>
            <person name="Gribskov M."/>
            <person name="dePamphilis C."/>
            <person name="Albert V.A."/>
            <person name="Aono N."/>
            <person name="Aoyama T."/>
            <person name="Ambrose B.A."/>
            <person name="Ashton N.W."/>
            <person name="Axtell M.J."/>
            <person name="Barker E."/>
            <person name="Barker M.S."/>
            <person name="Bennetzen J.L."/>
            <person name="Bonawitz N.D."/>
            <person name="Chapple C."/>
            <person name="Cheng C."/>
            <person name="Correa L.G."/>
            <person name="Dacre M."/>
            <person name="DeBarry J."/>
            <person name="Dreyer I."/>
            <person name="Elias M."/>
            <person name="Engstrom E.M."/>
            <person name="Estelle M."/>
            <person name="Feng L."/>
            <person name="Finet C."/>
            <person name="Floyd S.K."/>
            <person name="Frommer W.B."/>
            <person name="Fujita T."/>
            <person name="Gramzow L."/>
            <person name="Gutensohn M."/>
            <person name="Harholt J."/>
            <person name="Hattori M."/>
            <person name="Heyl A."/>
            <person name="Hirai T."/>
            <person name="Hiwatashi Y."/>
            <person name="Ishikawa M."/>
            <person name="Iwata M."/>
            <person name="Karol K.G."/>
            <person name="Koehler B."/>
            <person name="Kolukisaoglu U."/>
            <person name="Kubo M."/>
            <person name="Kurata T."/>
            <person name="Lalonde S."/>
            <person name="Li K."/>
            <person name="Li Y."/>
            <person name="Litt A."/>
            <person name="Lyons E."/>
            <person name="Manning G."/>
            <person name="Maruyama T."/>
            <person name="Michael T.P."/>
            <person name="Mikami K."/>
            <person name="Miyazaki S."/>
            <person name="Morinaga S."/>
            <person name="Murata T."/>
            <person name="Mueller-Roeber B."/>
            <person name="Nelson D.R."/>
            <person name="Obara M."/>
            <person name="Oguri Y."/>
            <person name="Olmstead R.G."/>
            <person name="Onodera N."/>
            <person name="Petersen B.L."/>
            <person name="Pils B."/>
            <person name="Prigge M."/>
            <person name="Rensing S.A."/>
            <person name="Riano-Pachon D.M."/>
            <person name="Roberts A.W."/>
            <person name="Sato Y."/>
            <person name="Scheller H.V."/>
            <person name="Schulz B."/>
            <person name="Schulz C."/>
            <person name="Shakirov E.V."/>
            <person name="Shibagaki N."/>
            <person name="Shinohara N."/>
            <person name="Shippen D.E."/>
            <person name="Soerensen I."/>
            <person name="Sotooka R."/>
            <person name="Sugimoto N."/>
            <person name="Sugita M."/>
            <person name="Sumikawa N."/>
            <person name="Tanurdzic M."/>
            <person name="Theissen G."/>
            <person name="Ulvskov P."/>
            <person name="Wakazuki S."/>
            <person name="Weng J.K."/>
            <person name="Willats W.W."/>
            <person name="Wipf D."/>
            <person name="Wolf P.G."/>
            <person name="Yang L."/>
            <person name="Zimmer A.D."/>
            <person name="Zhu Q."/>
            <person name="Mitros T."/>
            <person name="Hellsten U."/>
            <person name="Loque D."/>
            <person name="Otillar R."/>
            <person name="Salamov A."/>
            <person name="Schmutz J."/>
            <person name="Shapiro H."/>
            <person name="Lindquist E."/>
            <person name="Lucas S."/>
            <person name="Rokhsar D."/>
            <person name="Grigoriev I.V."/>
        </authorList>
    </citation>
    <scope>NUCLEOTIDE SEQUENCE [LARGE SCALE GENOMIC DNA]</scope>
</reference>
<evidence type="ECO:0000256" key="1">
    <source>
        <dbReference type="ARBA" id="ARBA00022737"/>
    </source>
</evidence>
<dbReference type="InterPro" id="IPR011990">
    <property type="entry name" value="TPR-like_helical_dom_sf"/>
</dbReference>
<dbReference type="eggNOG" id="KOG4197">
    <property type="taxonomic scope" value="Eukaryota"/>
</dbReference>
<dbReference type="HOGENOM" id="CLU_002706_0_0_1"/>
<dbReference type="Pfam" id="PF20431">
    <property type="entry name" value="E_motif"/>
    <property type="match status" value="1"/>
</dbReference>
<feature type="repeat" description="PPR" evidence="2">
    <location>
        <begin position="5"/>
        <end position="39"/>
    </location>
</feature>
<dbReference type="AlphaFoldDB" id="D8R6E8"/>
<dbReference type="NCBIfam" id="TIGR00756">
    <property type="entry name" value="PPR"/>
    <property type="match status" value="2"/>
</dbReference>
<dbReference type="GO" id="GO:0009451">
    <property type="term" value="P:RNA modification"/>
    <property type="evidence" value="ECO:0007669"/>
    <property type="project" value="InterPro"/>
</dbReference>
<dbReference type="Pfam" id="PF13041">
    <property type="entry name" value="PPR_2"/>
    <property type="match status" value="1"/>
</dbReference>
<organism evidence="4">
    <name type="scientific">Selaginella moellendorffii</name>
    <name type="common">Spikemoss</name>
    <dbReference type="NCBI Taxonomy" id="88036"/>
    <lineage>
        <taxon>Eukaryota</taxon>
        <taxon>Viridiplantae</taxon>
        <taxon>Streptophyta</taxon>
        <taxon>Embryophyta</taxon>
        <taxon>Tracheophyta</taxon>
        <taxon>Lycopodiopsida</taxon>
        <taxon>Selaginellales</taxon>
        <taxon>Selaginellaceae</taxon>
        <taxon>Selaginella</taxon>
    </lineage>
</organism>
<evidence type="ECO:0000313" key="4">
    <source>
        <dbReference type="Proteomes" id="UP000001514"/>
    </source>
</evidence>
<dbReference type="PANTHER" id="PTHR47926:SF533">
    <property type="entry name" value="DYW DOMAIN-CONTAINING PROTEIN"/>
    <property type="match status" value="1"/>
</dbReference>
<dbReference type="InParanoid" id="D8R6E8"/>
<dbReference type="PANTHER" id="PTHR47926">
    <property type="entry name" value="PENTATRICOPEPTIDE REPEAT-CONTAINING PROTEIN"/>
    <property type="match status" value="1"/>
</dbReference>
<evidence type="ECO:0008006" key="5">
    <source>
        <dbReference type="Google" id="ProtNLM"/>
    </source>
</evidence>
<proteinExistence type="predicted"/>
<dbReference type="GO" id="GO:0003723">
    <property type="term" value="F:RNA binding"/>
    <property type="evidence" value="ECO:0007669"/>
    <property type="project" value="InterPro"/>
</dbReference>
<evidence type="ECO:0000256" key="2">
    <source>
        <dbReference type="PROSITE-ProRule" id="PRU00708"/>
    </source>
</evidence>